<evidence type="ECO:0000313" key="2">
    <source>
        <dbReference type="Proteomes" id="UP000326759"/>
    </source>
</evidence>
<dbReference type="OrthoDB" id="428895at2759"/>
<organism evidence="1 2">
    <name type="scientific">Armadillidium nasatum</name>
    <dbReference type="NCBI Taxonomy" id="96803"/>
    <lineage>
        <taxon>Eukaryota</taxon>
        <taxon>Metazoa</taxon>
        <taxon>Ecdysozoa</taxon>
        <taxon>Arthropoda</taxon>
        <taxon>Crustacea</taxon>
        <taxon>Multicrustacea</taxon>
        <taxon>Malacostraca</taxon>
        <taxon>Eumalacostraca</taxon>
        <taxon>Peracarida</taxon>
        <taxon>Isopoda</taxon>
        <taxon>Oniscidea</taxon>
        <taxon>Crinocheta</taxon>
        <taxon>Armadillidiidae</taxon>
        <taxon>Armadillidium</taxon>
    </lineage>
</organism>
<evidence type="ECO:0000313" key="1">
    <source>
        <dbReference type="EMBL" id="KAB7496751.1"/>
    </source>
</evidence>
<name>A0A5N5SRH8_9CRUS</name>
<comment type="caution">
    <text evidence="1">The sequence shown here is derived from an EMBL/GenBank/DDBJ whole genome shotgun (WGS) entry which is preliminary data.</text>
</comment>
<sequence length="191" mass="21969">MALIEFTGEDSWLKEFEYIGSLISEINQAIVRRRQLRLGNIEHAGLSSQLRKQIPQAEVQLAALLRALEDPTNNLCRTVVPGERERRMRLCENLKSNLIKSSQEYYRGGSFRGPFTKVADLGNQLIGEKKRANLQEVLLMKSCEVSREKLFKWKLNDLLIDIQDRTTVTQASLEQQTSNIHRSDEEIFHLG</sequence>
<keyword evidence="2" id="KW-1185">Reference proteome</keyword>
<dbReference type="Proteomes" id="UP000326759">
    <property type="component" value="Unassembled WGS sequence"/>
</dbReference>
<protein>
    <submittedName>
        <fullName evidence="1">Uncharacterized protein</fullName>
    </submittedName>
</protein>
<accession>A0A5N5SRH8</accession>
<dbReference type="EMBL" id="SEYY01021065">
    <property type="protein sequence ID" value="KAB7496751.1"/>
    <property type="molecule type" value="Genomic_DNA"/>
</dbReference>
<dbReference type="AlphaFoldDB" id="A0A5N5SRH8"/>
<reference evidence="1 2" key="1">
    <citation type="journal article" date="2019" name="PLoS Biol.">
        <title>Sex chromosomes control vertical transmission of feminizing Wolbachia symbionts in an isopod.</title>
        <authorList>
            <person name="Becking T."/>
            <person name="Chebbi M.A."/>
            <person name="Giraud I."/>
            <person name="Moumen B."/>
            <person name="Laverre T."/>
            <person name="Caubet Y."/>
            <person name="Peccoud J."/>
            <person name="Gilbert C."/>
            <person name="Cordaux R."/>
        </authorList>
    </citation>
    <scope>NUCLEOTIDE SEQUENCE [LARGE SCALE GENOMIC DNA]</scope>
    <source>
        <strain evidence="1">ANa2</strain>
        <tissue evidence="1">Whole body excluding digestive tract and cuticle</tissue>
    </source>
</reference>
<gene>
    <name evidence="1" type="ORF">Anas_02576</name>
</gene>
<proteinExistence type="predicted"/>